<feature type="region of interest" description="Disordered" evidence="1">
    <location>
        <begin position="379"/>
        <end position="405"/>
    </location>
</feature>
<dbReference type="Proteomes" id="UP001178507">
    <property type="component" value="Unassembled WGS sequence"/>
</dbReference>
<protein>
    <submittedName>
        <fullName evidence="2">Uncharacterized protein</fullName>
    </submittedName>
</protein>
<gene>
    <name evidence="2" type="ORF">EVOR1521_LOCUS11205</name>
</gene>
<dbReference type="EMBL" id="CAUJNA010001112">
    <property type="protein sequence ID" value="CAJ1384315.1"/>
    <property type="molecule type" value="Genomic_DNA"/>
</dbReference>
<accession>A0AA36MSN5</accession>
<evidence type="ECO:0000313" key="3">
    <source>
        <dbReference type="Proteomes" id="UP001178507"/>
    </source>
</evidence>
<comment type="caution">
    <text evidence="2">The sequence shown here is derived from an EMBL/GenBank/DDBJ whole genome shotgun (WGS) entry which is preliminary data.</text>
</comment>
<dbReference type="AlphaFoldDB" id="A0AA36MSN5"/>
<proteinExistence type="predicted"/>
<feature type="compositionally biased region" description="Acidic residues" evidence="1">
    <location>
        <begin position="387"/>
        <end position="404"/>
    </location>
</feature>
<sequence>MEGLKLTGYFRGCFCGSKWGKARKEQNWTLLCKTVPAICKRFKELPNSVRRILNMSHLKNEWGYTQKADSVHIPYPLQVCIEDMVMERIVLGEEVTMQFVANTMSFAIDLWNESVGTMQNLFYEKSLEMLQQQDANFANLSEDALVMMDQAGAHISKTYRKLQMQWHNKLVWLAWHQRGYTSQLDIARWLFDGNQQSVIAQLQRSRDSMTRLCHLTELPEFAGEEDGEMEHMRMHQIDGETSYQWAIQLNEDVSSRRLLPEYVGKILGMRVCKFAQEHASWEGAIRKRAEMGKPLTNTQQVRHTVFLASAQEKLIFCKRRKRLICDAKQVNKECFALELNLSDDATKLTLAPVRGTAHRLVLLKAGTMDAAALIPSELDRPVPGDIVPDDQSDGDVENEGEPLGEDQIRDYADQMHQFNNPADAIEEEAGVDVLADSDDDLEALGLSHV</sequence>
<evidence type="ECO:0000313" key="2">
    <source>
        <dbReference type="EMBL" id="CAJ1384315.1"/>
    </source>
</evidence>
<name>A0AA36MSN5_9DINO</name>
<reference evidence="2" key="1">
    <citation type="submission" date="2023-08" db="EMBL/GenBank/DDBJ databases">
        <authorList>
            <person name="Chen Y."/>
            <person name="Shah S."/>
            <person name="Dougan E. K."/>
            <person name="Thang M."/>
            <person name="Chan C."/>
        </authorList>
    </citation>
    <scope>NUCLEOTIDE SEQUENCE</scope>
</reference>
<organism evidence="2 3">
    <name type="scientific">Effrenium voratum</name>
    <dbReference type="NCBI Taxonomy" id="2562239"/>
    <lineage>
        <taxon>Eukaryota</taxon>
        <taxon>Sar</taxon>
        <taxon>Alveolata</taxon>
        <taxon>Dinophyceae</taxon>
        <taxon>Suessiales</taxon>
        <taxon>Symbiodiniaceae</taxon>
        <taxon>Effrenium</taxon>
    </lineage>
</organism>
<keyword evidence="3" id="KW-1185">Reference proteome</keyword>
<evidence type="ECO:0000256" key="1">
    <source>
        <dbReference type="SAM" id="MobiDB-lite"/>
    </source>
</evidence>